<dbReference type="InterPro" id="IPR058210">
    <property type="entry name" value="SACS/Nov_dom"/>
</dbReference>
<protein>
    <recommendedName>
        <fullName evidence="1">BTB domain-containing protein</fullName>
    </recommendedName>
</protein>
<comment type="caution">
    <text evidence="2">The sequence shown here is derived from an EMBL/GenBank/DDBJ whole genome shotgun (WGS) entry which is preliminary data.</text>
</comment>
<dbReference type="Pfam" id="PF00651">
    <property type="entry name" value="BTB"/>
    <property type="match status" value="1"/>
</dbReference>
<evidence type="ECO:0000313" key="3">
    <source>
        <dbReference type="Proteomes" id="UP001465976"/>
    </source>
</evidence>
<evidence type="ECO:0000259" key="1">
    <source>
        <dbReference type="PROSITE" id="PS50097"/>
    </source>
</evidence>
<reference evidence="2 3" key="1">
    <citation type="submission" date="2024-02" db="EMBL/GenBank/DDBJ databases">
        <title>A draft genome for the cacao thread blight pathogen Marasmius crinis-equi.</title>
        <authorList>
            <person name="Cohen S.P."/>
            <person name="Baruah I.K."/>
            <person name="Amoako-Attah I."/>
            <person name="Bukari Y."/>
            <person name="Meinhardt L.W."/>
            <person name="Bailey B.A."/>
        </authorList>
    </citation>
    <scope>NUCLEOTIDE SEQUENCE [LARGE SCALE GENOMIC DNA]</scope>
    <source>
        <strain evidence="2 3">GH-76</strain>
    </source>
</reference>
<dbReference type="EMBL" id="JBAHYK010000265">
    <property type="protein sequence ID" value="KAL0575885.1"/>
    <property type="molecule type" value="Genomic_DNA"/>
</dbReference>
<dbReference type="InterPro" id="IPR052972">
    <property type="entry name" value="Sacsin_chaperone_reg"/>
</dbReference>
<dbReference type="SUPFAM" id="SSF54695">
    <property type="entry name" value="POZ domain"/>
    <property type="match status" value="1"/>
</dbReference>
<keyword evidence="3" id="KW-1185">Reference proteome</keyword>
<dbReference type="Pfam" id="PF25794">
    <property type="entry name" value="SACS"/>
    <property type="match status" value="2"/>
</dbReference>
<feature type="domain" description="BTB" evidence="1">
    <location>
        <begin position="2418"/>
        <end position="2487"/>
    </location>
</feature>
<dbReference type="SMART" id="SM00225">
    <property type="entry name" value="BTB"/>
    <property type="match status" value="1"/>
</dbReference>
<dbReference type="InterPro" id="IPR011333">
    <property type="entry name" value="SKP1/BTB/POZ_sf"/>
</dbReference>
<organism evidence="2 3">
    <name type="scientific">Marasmius crinis-equi</name>
    <dbReference type="NCBI Taxonomy" id="585013"/>
    <lineage>
        <taxon>Eukaryota</taxon>
        <taxon>Fungi</taxon>
        <taxon>Dikarya</taxon>
        <taxon>Basidiomycota</taxon>
        <taxon>Agaricomycotina</taxon>
        <taxon>Agaricomycetes</taxon>
        <taxon>Agaricomycetidae</taxon>
        <taxon>Agaricales</taxon>
        <taxon>Marasmiineae</taxon>
        <taxon>Marasmiaceae</taxon>
        <taxon>Marasmius</taxon>
    </lineage>
</organism>
<evidence type="ECO:0000313" key="2">
    <source>
        <dbReference type="EMBL" id="KAL0575885.1"/>
    </source>
</evidence>
<dbReference type="PANTHER" id="PTHR15600">
    <property type="entry name" value="SACSIN"/>
    <property type="match status" value="1"/>
</dbReference>
<dbReference type="PROSITE" id="PS50097">
    <property type="entry name" value="BTB"/>
    <property type="match status" value="1"/>
</dbReference>
<accession>A0ABR3FKI9</accession>
<dbReference type="CDD" id="cd18186">
    <property type="entry name" value="BTB_POZ_ZBTB_KLHL-like"/>
    <property type="match status" value="1"/>
</dbReference>
<sequence length="2584" mass="290789">MAFGEKFKATDNIKAILDAYPFSIGIFREILQNSDDAGAKEQVFVLDTSTHHSDNINDPRLAETQGPALLAYNEGNFSDDDWEALQSVHSSSKRTDTSKIGKYGIGFRSSYHTTDHPQVMSKNSLAIFDPHSHIFRDGGKRVDIQNCEPQFSDIISAFDSVLPPGHVGPLNGTAFRLPFRVDSGSEISSKIVTAQEMKELIDKFVAEELDIVLLFLRNVEDIKIYVVDAHGTRTLHSHCKISRSDPHHIDSDFSRTPCEITTEIAGASAQTSAWWTLHSNFSVEEASQILSDTLGREVKDVLKKNKLSPGMALAIQRDYHNAPDKGRLFTFLPLPLKTRFPLHVHGLFSLTQSRQNLRNMGEIKGVLESSDDRVFLGWNAMLFDVYLPRLWAALLNELSTTPSPSPHIFDAWPQPQPDVEGVDSANWKAIPQRLVDEVVRAGSRVWPVASSQGIVLFLGLGEVMLLSDAPSQYPPPVDVLARAGVNVARIPSYIYDILHENHIHRPEISFLTPSSLARHLRTHPNESKTLPSLDKNSLLEYLVSDQRLQNVVDLPLIPLPDDTFVALQRSGSISSDRHTLLSKPGFDVFSSFDNKAIALHLLPERVANLLQTKGPTELNVQHLDNNRVVAYLASLSDRPSTWVYDFWTWLVDIWGNRETLFHSIKPFDIIPCNDGKLRQPSGTVFVAGRPSNVFLETGLHKLGISFLSSEFPPAAREFLVRRSGAKLLDDVGPLLDCIEPHGGHLDVQESAAILQHFLDQPSSYQKLGNTHCTKLRQLPLFPLLVPTPDGLTINRVTGRLSSARQIEGVTDINTIIENLLLPPVSDISFLDLSSPNNNLLLLVQPTRQPLSVQELLQLSLRTFQSQPAGFHLSLVEYVAAQQSSIPSSIIDSLGKTPFLHTKNGQIRSPREVIDPSSPIAILFTGPSSEGWLPAHSEGSLVRDLQKLGLLQRKLSTAVVNGRINHISSAPPTSPSALKLARLLLDSIQTEYFDCSEIDNSSEKRWIPTEKGLRSHKECLDPGLYRQRRELFDEVLDVAQNIPGRLHTRFGWATKVPLDILFEQFRRLVDKQDSTKLETVISELSSRQLSPEHYRELQDVVRGKSWIPTDKLKLFPTTHAVFSAESTRGQMIPDFYEFPDFSYRPQLRSFYLSMGCCETPSVSAMLSVLQGLKTARYKSKAAYSAVILLECMVDNLSPDQRVHLLVPDITYELRPIADVVYKDVTSPILLDPDLHFTDAQIGHTLASKLGIPFLGHRELKSVQNLAEYDMEEKLTTKIKNTLSQYSKQQLLMEMLANAIDAGATRFDVLVDDSRGGTDHLLSPSMAEFQDCPSLVVYNDAVFSNEDFRGICNLGMGAKYERLNTIGQFGLGALTMFHLTNLPMIVSGDHIMFLDPSKSYLPFEHRTAILLNWREILRLPLKDPFTAAGVLDDFITPFRRLAVQSLLFTPLMAGISASSRKNRGVKENHWHLTVDRHTDHEDSTYVSKQLLISSTKLHTTKQAWRVVLGKDIFPLPDQYLELRQNRRIRSPIVVGLAAEVTGNQKVTDQPSENMHLFSTLPLPVASHLPVHLTAPFILSPDRRNIRLESNYDKLEAQFNRWLLSDLAPNLYYFLLEELVVRHHEAGLRWWPRRTDEGLISKTVVESLYQSLATTPRRVFMTNLLPLRPLLPSEAIISGREPSVITDLLSVLETRNRVVFNTKDKDSFGRWDGIVRMVDGALVRSEILRAKTTFLHWMNSAVAKTIRLETLIRFILSPSSQSDVSQLKDLPLIPLANGGLGSFGTPVTYYFLPTSSPKSHATFLELFPSGRLIDQAFSLWSCLLGKGLNISELSPSAVRDLLRGKIPEGDCQEVTRQEAYYIEIFWKIFSDLPTDTIKELTTFTLFPTTAGTYLSAAYYRNPSVIVATSFDEAWLVQCIAELGAIVIKREHIRHLPTGCLPEKSPLLRALLSYFQQLNSAEIRNRFQRLGPSAHQRFAEWFRGGLGSAIAVDKSIISVVKCLPIWPVYEPNSATGDTVMRPMDGISVLSASFTSKMTQFIRRFTTVSFASHSYLLEQMNTTQISAADILQYLQLPVIMEERDIEDYKSIVSLVLGLGRRYSGTIRVPNGNRVMAVVGDLYAYDSLFRAAFPVNDFPHPLFRDEKSRLHQHGLKVQEDLSIPLFTQCAQAFHDNRYNDQQTMLDRARIMYQIFCEDLPLKAGPFPSWGGLSHLRFIPSSDSRDQRSSWRQYIEPRLAIVSPAEVMLDSLAAIAWTQRTFTATRPHQRLTLANNTFGVPTAQEVVQHLQCLVGIAELHPSNGQISHDLAETYDWLDKHSEEARSSMLNLHGQNLFLNVDDPTTETWTGRWKSSDHLLFNLYWDAEPVFKIRKFLARFPSLLRVSGVRQVENPQAPQANLTSNETLFANQRTNFARLREQRKLVDVKFVSGDEQEFWAHRSFLVSVSDYFESLFCDAGMVESGPASTNEPIVVSMNQYDAESVGSVLAFLYTGLRPEVARSGEMDIDVGAEEAALGRFFELIELSRYWRVWDVFEYMQVRMIEERMINPGTVSAILEESTQYNAEHLMEACQTFLSTNAEVMSNIPMSEA</sequence>
<gene>
    <name evidence="2" type="ORF">V5O48_006085</name>
</gene>
<proteinExistence type="predicted"/>
<dbReference type="NCBIfam" id="NF047352">
    <property type="entry name" value="P_loop_sacsin"/>
    <property type="match status" value="1"/>
</dbReference>
<dbReference type="InterPro" id="IPR036890">
    <property type="entry name" value="HATPase_C_sf"/>
</dbReference>
<dbReference type="Gene3D" id="3.30.710.10">
    <property type="entry name" value="Potassium Channel Kv1.1, Chain A"/>
    <property type="match status" value="1"/>
</dbReference>
<dbReference type="SUPFAM" id="SSF55874">
    <property type="entry name" value="ATPase domain of HSP90 chaperone/DNA topoisomerase II/histidine kinase"/>
    <property type="match status" value="2"/>
</dbReference>
<dbReference type="InterPro" id="IPR000210">
    <property type="entry name" value="BTB/POZ_dom"/>
</dbReference>
<name>A0ABR3FKI9_9AGAR</name>
<dbReference type="PANTHER" id="PTHR15600:SF42">
    <property type="entry name" value="SACSIN"/>
    <property type="match status" value="1"/>
</dbReference>
<dbReference type="Proteomes" id="UP001465976">
    <property type="component" value="Unassembled WGS sequence"/>
</dbReference>